<protein>
    <submittedName>
        <fullName evidence="2">Transcriptional regulator</fullName>
    </submittedName>
</protein>
<evidence type="ECO:0000313" key="3">
    <source>
        <dbReference type="Proteomes" id="UP000253215"/>
    </source>
</evidence>
<evidence type="ECO:0000256" key="1">
    <source>
        <dbReference type="ARBA" id="ARBA00006479"/>
    </source>
</evidence>
<dbReference type="CDD" id="cd24152">
    <property type="entry name" value="ASKHA_NBD_ROK-like"/>
    <property type="match status" value="1"/>
</dbReference>
<evidence type="ECO:0000313" key="2">
    <source>
        <dbReference type="EMBL" id="RCW17113.1"/>
    </source>
</evidence>
<sequence>MADYLAVDVGGTEIKYGVISSDGHLKESQKQPTPDNLRAFTQLIQSLIDHYHEQVSGYAFSVPGKIDTKTETISFGGALTYLDGVCMPKALETYGKGLSVQNDGKAAALAELWLGNLKGIDNGVAMILGTGVGGGIILDGQLRLGPHFQAGEFSFMSSDYSADDYACAGFTNSAVGMVKRINRTLGSDNIGDGKAAFAAIHAGNKQAVSIFEAYCQAIANQILSIQGILDVKRFVIGGGISAQTILIDEINRQFKALITSNPILDVNMPKDIEIMATRFGNDANLYGALYHFLQKQKANDDELLETTKKLIDNMGVSISFLV</sequence>
<organism evidence="2 3">
    <name type="scientific">Streptococcus gallolyticus</name>
    <dbReference type="NCBI Taxonomy" id="315405"/>
    <lineage>
        <taxon>Bacteria</taxon>
        <taxon>Bacillati</taxon>
        <taxon>Bacillota</taxon>
        <taxon>Bacilli</taxon>
        <taxon>Lactobacillales</taxon>
        <taxon>Streptococcaceae</taxon>
        <taxon>Streptococcus</taxon>
    </lineage>
</organism>
<dbReference type="PANTHER" id="PTHR18964">
    <property type="entry name" value="ROK (REPRESSOR, ORF, KINASE) FAMILY"/>
    <property type="match status" value="1"/>
</dbReference>
<dbReference type="PANTHER" id="PTHR18964:SF170">
    <property type="entry name" value="SUGAR KINASE"/>
    <property type="match status" value="1"/>
</dbReference>
<dbReference type="AlphaFoldDB" id="A0A368UGM8"/>
<dbReference type="InterPro" id="IPR000600">
    <property type="entry name" value="ROK"/>
</dbReference>
<accession>A0A368UGM8</accession>
<comment type="caution">
    <text evidence="2">The sequence shown here is derived from an EMBL/GenBank/DDBJ whole genome shotgun (WGS) entry which is preliminary data.</text>
</comment>
<dbReference type="Gene3D" id="3.30.420.40">
    <property type="match status" value="2"/>
</dbReference>
<dbReference type="InterPro" id="IPR043129">
    <property type="entry name" value="ATPase_NBD"/>
</dbReference>
<dbReference type="Proteomes" id="UP000253215">
    <property type="component" value="Unassembled WGS sequence"/>
</dbReference>
<comment type="similarity">
    <text evidence="1">Belongs to the ROK (NagC/XylR) family.</text>
</comment>
<proteinExistence type="inferred from homology"/>
<name>A0A368UGM8_9STRE</name>
<dbReference type="Pfam" id="PF00480">
    <property type="entry name" value="ROK"/>
    <property type="match status" value="1"/>
</dbReference>
<dbReference type="SUPFAM" id="SSF53067">
    <property type="entry name" value="Actin-like ATPase domain"/>
    <property type="match status" value="1"/>
</dbReference>
<gene>
    <name evidence="2" type="ORF">CAC02_04805</name>
</gene>
<reference evidence="2 3" key="1">
    <citation type="journal article" date="2018" name="Sci. Rep.">
        <title>Network-guided genomic and metagenomic analysis of the faecal microbiota of the critically endangered kakapo.</title>
        <authorList>
            <person name="Waite D.W."/>
            <person name="Dsouza M."/>
            <person name="Sekiguchi Y."/>
            <person name="Hugenholtz P."/>
            <person name="Taylor M.W."/>
        </authorList>
    </citation>
    <scope>NUCLEOTIDE SEQUENCE [LARGE SCALE GENOMIC DNA]</scope>
    <source>
        <strain evidence="2 3">BI02</strain>
    </source>
</reference>
<dbReference type="EMBL" id="NETH01000017">
    <property type="protein sequence ID" value="RCW17113.1"/>
    <property type="molecule type" value="Genomic_DNA"/>
</dbReference>